<evidence type="ECO:0000313" key="3">
    <source>
        <dbReference type="EMBL" id="REK85349.1"/>
    </source>
</evidence>
<dbReference type="OrthoDB" id="3685619at2"/>
<dbReference type="RefSeq" id="WP_128511706.1">
    <property type="nucleotide sequence ID" value="NZ_QUAC01000442.1"/>
</dbReference>
<gene>
    <name evidence="3" type="ORF">DY245_38355</name>
</gene>
<feature type="transmembrane region" description="Helical" evidence="1">
    <location>
        <begin position="31"/>
        <end position="49"/>
    </location>
</feature>
<dbReference type="EMBL" id="QUAC01000442">
    <property type="protein sequence ID" value="REK85349.1"/>
    <property type="molecule type" value="Genomic_DNA"/>
</dbReference>
<dbReference type="InterPro" id="IPR050039">
    <property type="entry name" value="MAB_1171c-like"/>
</dbReference>
<reference evidence="3 4" key="1">
    <citation type="submission" date="2018-08" db="EMBL/GenBank/DDBJ databases">
        <title>Streptomyces NEAU-D10 sp. nov., a novel Actinomycete isolated from soil.</title>
        <authorList>
            <person name="Jin L."/>
        </authorList>
    </citation>
    <scope>NUCLEOTIDE SEQUENCE [LARGE SCALE GENOMIC DNA]</scope>
    <source>
        <strain evidence="3 4">NEAU-D10</strain>
    </source>
</reference>
<protein>
    <recommendedName>
        <fullName evidence="2">DUF6545 domain-containing protein</fullName>
    </recommendedName>
</protein>
<keyword evidence="4" id="KW-1185">Reference proteome</keyword>
<feature type="transmembrane region" description="Helical" evidence="1">
    <location>
        <begin position="141"/>
        <end position="158"/>
    </location>
</feature>
<keyword evidence="1" id="KW-0812">Transmembrane</keyword>
<keyword evidence="1" id="KW-0472">Membrane</keyword>
<dbReference type="AlphaFoldDB" id="A0A371PSG6"/>
<proteinExistence type="predicted"/>
<organism evidence="3 4">
    <name type="scientific">Streptomyces inhibens</name>
    <dbReference type="NCBI Taxonomy" id="2293571"/>
    <lineage>
        <taxon>Bacteria</taxon>
        <taxon>Bacillati</taxon>
        <taxon>Actinomycetota</taxon>
        <taxon>Actinomycetes</taxon>
        <taxon>Kitasatosporales</taxon>
        <taxon>Streptomycetaceae</taxon>
        <taxon>Streptomyces</taxon>
    </lineage>
</organism>
<dbReference type="Pfam" id="PF20182">
    <property type="entry name" value="DUF6545"/>
    <property type="match status" value="1"/>
</dbReference>
<name>A0A371PSG6_STRIH</name>
<evidence type="ECO:0000313" key="4">
    <source>
        <dbReference type="Proteomes" id="UP000262477"/>
    </source>
</evidence>
<feature type="domain" description="DUF6545" evidence="2">
    <location>
        <begin position="246"/>
        <end position="386"/>
    </location>
</feature>
<dbReference type="Proteomes" id="UP000262477">
    <property type="component" value="Unassembled WGS sequence"/>
</dbReference>
<dbReference type="InterPro" id="IPR046675">
    <property type="entry name" value="DUF6545"/>
</dbReference>
<keyword evidence="1" id="KW-1133">Transmembrane helix</keyword>
<accession>A0A371PSG6</accession>
<dbReference type="NCBIfam" id="NF042915">
    <property type="entry name" value="MAB_1171c_fam"/>
    <property type="match status" value="1"/>
</dbReference>
<feature type="transmembrane region" description="Helical" evidence="1">
    <location>
        <begin position="179"/>
        <end position="196"/>
    </location>
</feature>
<sequence length="401" mass="44879">MNVYLHPVCAVVAWLAFGYKLSALRKSPRDYALIALCGALMCSALSFTVSHPYVWGYVDRLFGFPNSAALVSMVCVVLVLTNQQIVLTFWAHPPERAWRRARPRVLAAALVLAALITLFAMTAPSEPRPKDFSLHYAGHPLYAVYLLIYLVFYTIGEIETARLSQRYAKVSHRLWLRRGLRLTAVGAWTTLGFSLIRITDVILSPYAVDLRPLEPVAWVCGDVGALLTHVGWTLPGWGPTLNAPRRWLRAWRQYRRLRPLWNVLHELAPMIELTAPANGFWSRFRPSTLEFKLYRQVIEIRDGQLALRSYTDPEAVRTATELGRRAGLTGKELQAIEEAAQLASMVRARERNVPPSAHPAPRTVTGPQGADLTDEIDWLVKVAETMNSPYVAAGVEGSTTP</sequence>
<comment type="caution">
    <text evidence="3">The sequence shown here is derived from an EMBL/GenBank/DDBJ whole genome shotgun (WGS) entry which is preliminary data.</text>
</comment>
<feature type="transmembrane region" description="Helical" evidence="1">
    <location>
        <begin position="103"/>
        <end position="121"/>
    </location>
</feature>
<evidence type="ECO:0000259" key="2">
    <source>
        <dbReference type="Pfam" id="PF20182"/>
    </source>
</evidence>
<evidence type="ECO:0000256" key="1">
    <source>
        <dbReference type="SAM" id="Phobius"/>
    </source>
</evidence>
<feature type="transmembrane region" description="Helical" evidence="1">
    <location>
        <begin position="69"/>
        <end position="91"/>
    </location>
</feature>